<evidence type="ECO:0000313" key="2">
    <source>
        <dbReference type="Proteomes" id="UP000054564"/>
    </source>
</evidence>
<organism evidence="1 2">
    <name type="scientific">Puccinia striiformis f. sp. tritici PST-78</name>
    <dbReference type="NCBI Taxonomy" id="1165861"/>
    <lineage>
        <taxon>Eukaryota</taxon>
        <taxon>Fungi</taxon>
        <taxon>Dikarya</taxon>
        <taxon>Basidiomycota</taxon>
        <taxon>Pucciniomycotina</taxon>
        <taxon>Pucciniomycetes</taxon>
        <taxon>Pucciniales</taxon>
        <taxon>Pucciniaceae</taxon>
        <taxon>Puccinia</taxon>
    </lineage>
</organism>
<proteinExistence type="predicted"/>
<protein>
    <submittedName>
        <fullName evidence="1">Uncharacterized protein</fullName>
    </submittedName>
</protein>
<comment type="caution">
    <text evidence="1">The sequence shown here is derived from an EMBL/GenBank/DDBJ whole genome shotgun (WGS) entry which is preliminary data.</text>
</comment>
<sequence length="163" mass="18150">MYPTAEDAVPSAISRGSINCVSTDMRVSEDVRPGRLAEAQREISGFPESVPLPRPANQDAIDWSRNIDPRITGLKELRREELNSVTAHLEQLDQYVQAQAEATTDAITRDPQTLVGPWFQVTPARPGPQRSSRLAELFTRRSSKKAELDDGLREIIMTDVIPV</sequence>
<dbReference type="OrthoDB" id="10294863at2759"/>
<reference evidence="2" key="1">
    <citation type="submission" date="2014-03" db="EMBL/GenBank/DDBJ databases">
        <title>The Genome Sequence of Puccinia striiformis f. sp. tritici PST-78.</title>
        <authorList>
            <consortium name="The Broad Institute Genome Sequencing Platform"/>
            <person name="Cuomo C."/>
            <person name="Hulbert S."/>
            <person name="Chen X."/>
            <person name="Walker B."/>
            <person name="Young S.K."/>
            <person name="Zeng Q."/>
            <person name="Gargeya S."/>
            <person name="Fitzgerald M."/>
            <person name="Haas B."/>
            <person name="Abouelleil A."/>
            <person name="Alvarado L."/>
            <person name="Arachchi H.M."/>
            <person name="Berlin A.M."/>
            <person name="Chapman S.B."/>
            <person name="Goldberg J."/>
            <person name="Griggs A."/>
            <person name="Gujja S."/>
            <person name="Hansen M."/>
            <person name="Howarth C."/>
            <person name="Imamovic A."/>
            <person name="Larimer J."/>
            <person name="McCowan C."/>
            <person name="Montmayeur A."/>
            <person name="Murphy C."/>
            <person name="Neiman D."/>
            <person name="Pearson M."/>
            <person name="Priest M."/>
            <person name="Roberts A."/>
            <person name="Saif S."/>
            <person name="Shea T."/>
            <person name="Sisk P."/>
            <person name="Sykes S."/>
            <person name="Wortman J."/>
            <person name="Nusbaum C."/>
            <person name="Birren B."/>
        </authorList>
    </citation>
    <scope>NUCLEOTIDE SEQUENCE [LARGE SCALE GENOMIC DNA]</scope>
    <source>
        <strain evidence="2">race PST-78</strain>
    </source>
</reference>
<keyword evidence="2" id="KW-1185">Reference proteome</keyword>
<name>A0A0L0VCB1_9BASI</name>
<dbReference type="Proteomes" id="UP000054564">
    <property type="component" value="Unassembled WGS sequence"/>
</dbReference>
<evidence type="ECO:0000313" key="1">
    <source>
        <dbReference type="EMBL" id="KNE96913.1"/>
    </source>
</evidence>
<dbReference type="EMBL" id="AJIL01000075">
    <property type="protein sequence ID" value="KNE96913.1"/>
    <property type="molecule type" value="Genomic_DNA"/>
</dbReference>
<accession>A0A0L0VCB1</accession>
<gene>
    <name evidence="1" type="ORF">PSTG_09780</name>
</gene>
<dbReference type="AlphaFoldDB" id="A0A0L0VCB1"/>